<accession>A0A345ZX81</accession>
<dbReference type="Proteomes" id="UP000254889">
    <property type="component" value="Chromosome"/>
</dbReference>
<evidence type="ECO:0000313" key="2">
    <source>
        <dbReference type="Proteomes" id="UP000254889"/>
    </source>
</evidence>
<keyword evidence="2" id="KW-1185">Reference proteome</keyword>
<sequence length="80" mass="9103">MSEDNGSKKKPLRIVSWAELSQRIPYSRQHVARLEKAGRFPPRFALNPESGNRGRKGWLSQDIDAFIEARAALRQASKPE</sequence>
<gene>
    <name evidence="1" type="ORF">DW352_14000</name>
</gene>
<protein>
    <submittedName>
        <fullName evidence="1">AlpA family phage regulatory protein</fullName>
    </submittedName>
</protein>
<dbReference type="OrthoDB" id="1525365at2"/>
<dbReference type="AlphaFoldDB" id="A0A345ZX81"/>
<proteinExistence type="predicted"/>
<dbReference type="KEGG" id="ptaw:DW352_14000"/>
<name>A0A345ZX81_9HYPH</name>
<reference evidence="1 2" key="1">
    <citation type="submission" date="2018-07" db="EMBL/GenBank/DDBJ databases">
        <authorList>
            <person name="Quirk P.G."/>
            <person name="Krulwich T.A."/>
        </authorList>
    </citation>
    <scope>NUCLEOTIDE SEQUENCE [LARGE SCALE GENOMIC DNA]</scope>
    <source>
        <strain evidence="1 2">CC-BB4</strain>
    </source>
</reference>
<evidence type="ECO:0000313" key="1">
    <source>
        <dbReference type="EMBL" id="AXK81528.1"/>
    </source>
</evidence>
<organism evidence="1 2">
    <name type="scientific">Pseudolabrys taiwanensis</name>
    <dbReference type="NCBI Taxonomy" id="331696"/>
    <lineage>
        <taxon>Bacteria</taxon>
        <taxon>Pseudomonadati</taxon>
        <taxon>Pseudomonadota</taxon>
        <taxon>Alphaproteobacteria</taxon>
        <taxon>Hyphomicrobiales</taxon>
        <taxon>Xanthobacteraceae</taxon>
        <taxon>Pseudolabrys</taxon>
    </lineage>
</organism>
<dbReference type="EMBL" id="CP031417">
    <property type="protein sequence ID" value="AXK81528.1"/>
    <property type="molecule type" value="Genomic_DNA"/>
</dbReference>